<sequence>MNNEENEYFNFIVIGSDENFVIENNEISLWISRFLEYTTDEIKELFNGNYKEIINLPCIYTYEGNGSKVYLAKIDKFNIKGRNVILSFKDMQEQDINSYDLFDNNRKIIQEWELYRQHWAIKKGDLSTILDSNYNSSNTGSTIEAKPIEFGTPIDNSSTNDKQETYIVNVQDLISQLKKNESDKTVFYRGHSQKKYKLEPSLFRSDEQGFYYYRENEHVIYRELLSLNYAEFSDDDSTFDRLVHMQHFSLPTRLLDITSNPLIALYFACKSHENEDGDLISITIKDEDLKYFDSDTVACLANLCKLSFSEKEKLNVDDKTNTISNKYLHYIKDDKPYFENRLCDKDIRKVVCVKGKSTNPRIYAQSGAFLLFGLDAILDDDNDFNFNFNITHYIIKSENKQKILEQLDLLNINESTVFPYLENSAKYISHKFKKISF</sequence>
<name>A0A1V4GMW0_MORLA</name>
<evidence type="ECO:0000259" key="1">
    <source>
        <dbReference type="SMART" id="SM00901"/>
    </source>
</evidence>
<dbReference type="SMART" id="SM00901">
    <property type="entry name" value="FRG"/>
    <property type="match status" value="1"/>
</dbReference>
<dbReference type="AlphaFoldDB" id="A0A1V4GMW0"/>
<protein>
    <recommendedName>
        <fullName evidence="1">FRG domain-containing protein</fullName>
    </recommendedName>
</protein>
<evidence type="ECO:0000313" key="3">
    <source>
        <dbReference type="Proteomes" id="UP000191025"/>
    </source>
</evidence>
<dbReference type="InterPro" id="IPR014966">
    <property type="entry name" value="FRG-dom"/>
</dbReference>
<proteinExistence type="predicted"/>
<accession>A0A1V4GMW0</accession>
<dbReference type="EMBL" id="MXAN01000096">
    <property type="protein sequence ID" value="OPH33925.1"/>
    <property type="molecule type" value="Genomic_DNA"/>
</dbReference>
<organism evidence="2 3">
    <name type="scientific">Moraxella lacunata</name>
    <dbReference type="NCBI Taxonomy" id="477"/>
    <lineage>
        <taxon>Bacteria</taxon>
        <taxon>Pseudomonadati</taxon>
        <taxon>Pseudomonadota</taxon>
        <taxon>Gammaproteobacteria</taxon>
        <taxon>Moraxellales</taxon>
        <taxon>Moraxellaceae</taxon>
        <taxon>Moraxella</taxon>
    </lineage>
</organism>
<evidence type="ECO:0000313" key="2">
    <source>
        <dbReference type="EMBL" id="OPH33925.1"/>
    </source>
</evidence>
<reference evidence="3" key="1">
    <citation type="submission" date="2017-03" db="EMBL/GenBank/DDBJ databases">
        <title>Draft genome sequence of Moraxella equi CCUG 4950T type strain.</title>
        <authorList>
            <person name="Salva-Serra F."/>
            <person name="Engstrom-Jakobsson H."/>
            <person name="Thorell K."/>
            <person name="Jaen-Luchoro D."/>
            <person name="Gonzales-Siles L."/>
            <person name="Karlsson R."/>
            <person name="Yazdan S."/>
            <person name="Boulund F."/>
            <person name="Johnning A."/>
            <person name="Engstrand L."/>
            <person name="Kristiansson E."/>
            <person name="Moore E."/>
        </authorList>
    </citation>
    <scope>NUCLEOTIDE SEQUENCE [LARGE SCALE GENOMIC DNA]</scope>
    <source>
        <strain evidence="3">CCUG 4441</strain>
    </source>
</reference>
<dbReference type="RefSeq" id="WP_062498761.1">
    <property type="nucleotide sequence ID" value="NZ_MXAN01000096.1"/>
</dbReference>
<gene>
    <name evidence="2" type="ORF">B5J94_12090</name>
</gene>
<comment type="caution">
    <text evidence="2">The sequence shown here is derived from an EMBL/GenBank/DDBJ whole genome shotgun (WGS) entry which is preliminary data.</text>
</comment>
<dbReference type="Pfam" id="PF08867">
    <property type="entry name" value="FRG"/>
    <property type="match status" value="1"/>
</dbReference>
<dbReference type="Proteomes" id="UP000191025">
    <property type="component" value="Unassembled WGS sequence"/>
</dbReference>
<feature type="domain" description="FRG" evidence="1">
    <location>
        <begin position="182"/>
        <end position="280"/>
    </location>
</feature>